<evidence type="ECO:0000256" key="1">
    <source>
        <dbReference type="ARBA" id="ARBA00022679"/>
    </source>
</evidence>
<keyword evidence="2" id="KW-0548">Nucleotidyltransferase</keyword>
<dbReference type="EMBL" id="JABDTM020019779">
    <property type="protein sequence ID" value="KAH0817305.1"/>
    <property type="molecule type" value="Genomic_DNA"/>
</dbReference>
<dbReference type="Pfam" id="PF17917">
    <property type="entry name" value="RT_RNaseH"/>
    <property type="match status" value="1"/>
</dbReference>
<dbReference type="InterPro" id="IPR043502">
    <property type="entry name" value="DNA/RNA_pol_sf"/>
</dbReference>
<proteinExistence type="predicted"/>
<keyword evidence="3" id="KW-0540">Nuclease</keyword>
<dbReference type="PANTHER" id="PTHR33332">
    <property type="entry name" value="REVERSE TRANSCRIPTASE DOMAIN-CONTAINING PROTEIN"/>
    <property type="match status" value="1"/>
</dbReference>
<sequence>MAGILIQVNGKKENVISYFSKHTTANERKFHSFELEALAIVFDCAAVRNAFPKGEVNARIGRWVLELSEYRFTIVHRSNLQMRHVDALSRNLPISEHGVHLAVIDEIDWLLSIQQSDDSIQHIKQLLESGDRDGNSNLFYAFTKFILLYPVKSTKSKLAIKCLQDMIKVFGVPRRIICDHGRSFTSEEFPEFCDHIQTKIHFNAVATPRVGLKWNLEQSRGGFPLDVTEIRARMVAQTERYQASQKNRFDHPRSTPRLYQEGDLVLIRISSTPATGSSLKLLPKWRAPFRVAKVLGNDRYEVKDISGTASMVFNNTTITDPQTIVESFADYFSQSFGRNPSVDIPSAPYSYNVFNLTSVTYDDVLKALKRLKRMTSGPDQIPAFVIRDCASVFAKPLQMLFNLILRNNCYPTKWKLSTIRPIFKKGSPSEITNYRPIALINNFSKLFEYLFYDLTINHVSSVLSPCQHDFVGGRSTETNLVIISQFLYEALDNHSQVDVVYTDFSKAFDMIDHNLLLNKLESFGFSDDESRSFKQETGVPQGSVLGPLFFNIFINDLVASLDVSCLLYADDIKIYTIINTVGDSLRLQRGIDEIADRCRKSGLILSIPKCSIVTFTKKVKPLLFDYTLNNKILLRRSSVQDLAFKSLGFVLRSAKEFGDVVTLKLLYITYTEVEDKLLGHFLETDTALVVGLPCRCNEITLADLPGH</sequence>
<dbReference type="Proteomes" id="UP000719412">
    <property type="component" value="Unassembled WGS sequence"/>
</dbReference>
<organism evidence="8 9">
    <name type="scientific">Tenebrio molitor</name>
    <name type="common">Yellow mealworm beetle</name>
    <dbReference type="NCBI Taxonomy" id="7067"/>
    <lineage>
        <taxon>Eukaryota</taxon>
        <taxon>Metazoa</taxon>
        <taxon>Ecdysozoa</taxon>
        <taxon>Arthropoda</taxon>
        <taxon>Hexapoda</taxon>
        <taxon>Insecta</taxon>
        <taxon>Pterygota</taxon>
        <taxon>Neoptera</taxon>
        <taxon>Endopterygota</taxon>
        <taxon>Coleoptera</taxon>
        <taxon>Polyphaga</taxon>
        <taxon>Cucujiformia</taxon>
        <taxon>Tenebrionidae</taxon>
        <taxon>Tenebrio</taxon>
    </lineage>
</organism>
<evidence type="ECO:0000313" key="9">
    <source>
        <dbReference type="Proteomes" id="UP000719412"/>
    </source>
</evidence>
<dbReference type="Pfam" id="PF00078">
    <property type="entry name" value="RVT_1"/>
    <property type="match status" value="1"/>
</dbReference>
<dbReference type="GO" id="GO:0042575">
    <property type="term" value="C:DNA polymerase complex"/>
    <property type="evidence" value="ECO:0007669"/>
    <property type="project" value="UniProtKB-ARBA"/>
</dbReference>
<evidence type="ECO:0000256" key="3">
    <source>
        <dbReference type="ARBA" id="ARBA00022722"/>
    </source>
</evidence>
<dbReference type="AlphaFoldDB" id="A0A8J6HMG4"/>
<comment type="caution">
    <text evidence="8">The sequence shown here is derived from an EMBL/GenBank/DDBJ whole genome shotgun (WGS) entry which is preliminary data.</text>
</comment>
<dbReference type="Gene3D" id="3.30.420.10">
    <property type="entry name" value="Ribonuclease H-like superfamily/Ribonuclease H"/>
    <property type="match status" value="1"/>
</dbReference>
<dbReference type="GO" id="GO:0004519">
    <property type="term" value="F:endonuclease activity"/>
    <property type="evidence" value="ECO:0007669"/>
    <property type="project" value="UniProtKB-KW"/>
</dbReference>
<protein>
    <recommendedName>
        <fullName evidence="7">Reverse transcriptase domain-containing protein</fullName>
    </recommendedName>
</protein>
<keyword evidence="5" id="KW-0378">Hydrolase</keyword>
<dbReference type="GO" id="GO:0003676">
    <property type="term" value="F:nucleic acid binding"/>
    <property type="evidence" value="ECO:0007669"/>
    <property type="project" value="InterPro"/>
</dbReference>
<keyword evidence="1" id="KW-0808">Transferase</keyword>
<evidence type="ECO:0000256" key="6">
    <source>
        <dbReference type="ARBA" id="ARBA00022918"/>
    </source>
</evidence>
<keyword evidence="6" id="KW-0695">RNA-directed DNA polymerase</keyword>
<evidence type="ECO:0000256" key="4">
    <source>
        <dbReference type="ARBA" id="ARBA00022759"/>
    </source>
</evidence>
<reference evidence="8" key="1">
    <citation type="journal article" date="2020" name="J Insects Food Feed">
        <title>The yellow mealworm (Tenebrio molitor) genome: a resource for the emerging insects as food and feed industry.</title>
        <authorList>
            <person name="Eriksson T."/>
            <person name="Andere A."/>
            <person name="Kelstrup H."/>
            <person name="Emery V."/>
            <person name="Picard C."/>
        </authorList>
    </citation>
    <scope>NUCLEOTIDE SEQUENCE</scope>
    <source>
        <strain evidence="8">Stoneville</strain>
        <tissue evidence="8">Whole head</tissue>
    </source>
</reference>
<dbReference type="GO" id="GO:0016787">
    <property type="term" value="F:hydrolase activity"/>
    <property type="evidence" value="ECO:0007669"/>
    <property type="project" value="UniProtKB-KW"/>
</dbReference>
<evidence type="ECO:0000256" key="5">
    <source>
        <dbReference type="ARBA" id="ARBA00022801"/>
    </source>
</evidence>
<evidence type="ECO:0000256" key="2">
    <source>
        <dbReference type="ARBA" id="ARBA00022695"/>
    </source>
</evidence>
<dbReference type="GO" id="GO:0003964">
    <property type="term" value="F:RNA-directed DNA polymerase activity"/>
    <property type="evidence" value="ECO:0007669"/>
    <property type="project" value="UniProtKB-KW"/>
</dbReference>
<dbReference type="GO" id="GO:0015074">
    <property type="term" value="P:DNA integration"/>
    <property type="evidence" value="ECO:0007669"/>
    <property type="project" value="InterPro"/>
</dbReference>
<reference evidence="8" key="2">
    <citation type="submission" date="2021-08" db="EMBL/GenBank/DDBJ databases">
        <authorList>
            <person name="Eriksson T."/>
        </authorList>
    </citation>
    <scope>NUCLEOTIDE SEQUENCE</scope>
    <source>
        <strain evidence="8">Stoneville</strain>
        <tissue evidence="8">Whole head</tissue>
    </source>
</reference>
<dbReference type="SUPFAM" id="SSF53098">
    <property type="entry name" value="Ribonuclease H-like"/>
    <property type="match status" value="1"/>
</dbReference>
<accession>A0A8J6HMG4</accession>
<dbReference type="InterPro" id="IPR036397">
    <property type="entry name" value="RNaseH_sf"/>
</dbReference>
<gene>
    <name evidence="8" type="ORF">GEV33_005486</name>
</gene>
<keyword evidence="4" id="KW-0255">Endonuclease</keyword>
<dbReference type="CDD" id="cd01650">
    <property type="entry name" value="RT_nLTR_like"/>
    <property type="match status" value="1"/>
</dbReference>
<dbReference type="Pfam" id="PF00665">
    <property type="entry name" value="rve"/>
    <property type="match status" value="1"/>
</dbReference>
<evidence type="ECO:0000313" key="8">
    <source>
        <dbReference type="EMBL" id="KAH0817305.1"/>
    </source>
</evidence>
<dbReference type="SUPFAM" id="SSF56672">
    <property type="entry name" value="DNA/RNA polymerases"/>
    <property type="match status" value="2"/>
</dbReference>
<dbReference type="PROSITE" id="PS50878">
    <property type="entry name" value="RT_POL"/>
    <property type="match status" value="1"/>
</dbReference>
<name>A0A8J6HMG4_TENMO</name>
<dbReference type="InterPro" id="IPR001584">
    <property type="entry name" value="Integrase_cat-core"/>
</dbReference>
<feature type="domain" description="Reverse transcriptase" evidence="7">
    <location>
        <begin position="403"/>
        <end position="651"/>
    </location>
</feature>
<dbReference type="InterPro" id="IPR041373">
    <property type="entry name" value="RT_RNaseH"/>
</dbReference>
<dbReference type="InterPro" id="IPR012337">
    <property type="entry name" value="RNaseH-like_sf"/>
</dbReference>
<evidence type="ECO:0000259" key="7">
    <source>
        <dbReference type="PROSITE" id="PS50878"/>
    </source>
</evidence>
<dbReference type="InterPro" id="IPR000477">
    <property type="entry name" value="RT_dom"/>
</dbReference>
<keyword evidence="9" id="KW-1185">Reference proteome</keyword>